<dbReference type="WBParaSite" id="MCU_005021-RA">
    <property type="protein sequence ID" value="MCU_005021-RA"/>
    <property type="gene ID" value="MCU_005021"/>
</dbReference>
<dbReference type="InterPro" id="IPR042972">
    <property type="entry name" value="INSM1/2"/>
</dbReference>
<organism evidence="11">
    <name type="scientific">Mesocestoides corti</name>
    <name type="common">Flatworm</name>
    <dbReference type="NCBI Taxonomy" id="53468"/>
    <lineage>
        <taxon>Eukaryota</taxon>
        <taxon>Metazoa</taxon>
        <taxon>Spiralia</taxon>
        <taxon>Lophotrochozoa</taxon>
        <taxon>Platyhelminthes</taxon>
        <taxon>Cestoda</taxon>
        <taxon>Eucestoda</taxon>
        <taxon>Cyclophyllidea</taxon>
        <taxon>Mesocestoididae</taxon>
        <taxon>Mesocestoides</taxon>
    </lineage>
</organism>
<dbReference type="Gene3D" id="3.30.160.60">
    <property type="entry name" value="Classic Zinc Finger"/>
    <property type="match status" value="1"/>
</dbReference>
<accession>A0A5K3F5K0</accession>
<dbReference type="GO" id="GO:0005634">
    <property type="term" value="C:nucleus"/>
    <property type="evidence" value="ECO:0007669"/>
    <property type="project" value="UniProtKB-SubCell"/>
</dbReference>
<evidence type="ECO:0000256" key="1">
    <source>
        <dbReference type="ARBA" id="ARBA00004123"/>
    </source>
</evidence>
<keyword evidence="2" id="KW-0479">Metal-binding</keyword>
<protein>
    <submittedName>
        <fullName evidence="11">C2H2-type domain-containing protein</fullName>
    </submittedName>
</protein>
<dbReference type="SMART" id="SM00355">
    <property type="entry name" value="ZnF_C2H2"/>
    <property type="match status" value="3"/>
</dbReference>
<comment type="subcellular location">
    <subcellularLocation>
        <location evidence="1">Nucleus</location>
    </subcellularLocation>
</comment>
<dbReference type="Pfam" id="PF00096">
    <property type="entry name" value="zf-C2H2"/>
    <property type="match status" value="1"/>
</dbReference>
<evidence type="ECO:0000256" key="9">
    <source>
        <dbReference type="PROSITE-ProRule" id="PRU00042"/>
    </source>
</evidence>
<keyword evidence="8" id="KW-0539">Nucleus</keyword>
<proteinExistence type="predicted"/>
<dbReference type="GO" id="GO:0001227">
    <property type="term" value="F:DNA-binding transcription repressor activity, RNA polymerase II-specific"/>
    <property type="evidence" value="ECO:0007669"/>
    <property type="project" value="TreeGrafter"/>
</dbReference>
<evidence type="ECO:0000256" key="4">
    <source>
        <dbReference type="ARBA" id="ARBA00022771"/>
    </source>
</evidence>
<evidence type="ECO:0000256" key="6">
    <source>
        <dbReference type="ARBA" id="ARBA00023015"/>
    </source>
</evidence>
<evidence type="ECO:0000256" key="5">
    <source>
        <dbReference type="ARBA" id="ARBA00022833"/>
    </source>
</evidence>
<keyword evidence="4 9" id="KW-0863">Zinc-finger</keyword>
<evidence type="ECO:0000256" key="8">
    <source>
        <dbReference type="ARBA" id="ARBA00023242"/>
    </source>
</evidence>
<evidence type="ECO:0000259" key="10">
    <source>
        <dbReference type="PROSITE" id="PS50157"/>
    </source>
</evidence>
<evidence type="ECO:0000313" key="11">
    <source>
        <dbReference type="WBParaSite" id="MCU_005021-RA"/>
    </source>
</evidence>
<keyword evidence="6" id="KW-0805">Transcription regulation</keyword>
<dbReference type="GO" id="GO:0000978">
    <property type="term" value="F:RNA polymerase II cis-regulatory region sequence-specific DNA binding"/>
    <property type="evidence" value="ECO:0007669"/>
    <property type="project" value="TreeGrafter"/>
</dbReference>
<dbReference type="GO" id="GO:0008270">
    <property type="term" value="F:zinc ion binding"/>
    <property type="evidence" value="ECO:0007669"/>
    <property type="project" value="UniProtKB-KW"/>
</dbReference>
<keyword evidence="5" id="KW-0862">Zinc</keyword>
<evidence type="ECO:0000256" key="7">
    <source>
        <dbReference type="ARBA" id="ARBA00023163"/>
    </source>
</evidence>
<reference evidence="11" key="1">
    <citation type="submission" date="2019-11" db="UniProtKB">
        <authorList>
            <consortium name="WormBaseParasite"/>
        </authorList>
    </citation>
    <scope>IDENTIFICATION</scope>
</reference>
<dbReference type="PANTHER" id="PTHR15065">
    <property type="entry name" value="INSULINOMA-ASSOCIATED 1"/>
    <property type="match status" value="1"/>
</dbReference>
<keyword evidence="3" id="KW-0677">Repeat</keyword>
<dbReference type="PROSITE" id="PS50157">
    <property type="entry name" value="ZINC_FINGER_C2H2_2"/>
    <property type="match status" value="1"/>
</dbReference>
<dbReference type="PROSITE" id="PS00028">
    <property type="entry name" value="ZINC_FINGER_C2H2_1"/>
    <property type="match status" value="2"/>
</dbReference>
<name>A0A5K3F5K0_MESCO</name>
<dbReference type="InterPro" id="IPR013087">
    <property type="entry name" value="Znf_C2H2_type"/>
</dbReference>
<dbReference type="SUPFAM" id="SSF57667">
    <property type="entry name" value="beta-beta-alpha zinc fingers"/>
    <property type="match status" value="1"/>
</dbReference>
<dbReference type="GO" id="GO:0010564">
    <property type="term" value="P:regulation of cell cycle process"/>
    <property type="evidence" value="ECO:0007669"/>
    <property type="project" value="TreeGrafter"/>
</dbReference>
<sequence>MTSSQFCNVQHDYVAHFYNLFEAFIGVSPCASHRQAEKPVPPIHSSMSSWGSAATDGTWKGMVECQLCGGAFPTPVHLAHHSCPHMTRTAFECKNCHKAFSCSANLASHQRWHKPTNASRKLQKHQFNHFSLACKRNAFVCSNPKIGVSVGTPKASSFSIESILQMDINAHKPETSQYGPNFACFLCGSKFFSPRDFEDHLIDHLLRGDGK</sequence>
<dbReference type="AlphaFoldDB" id="A0A5K3F5K0"/>
<keyword evidence="7" id="KW-0804">Transcription</keyword>
<dbReference type="GO" id="GO:0017053">
    <property type="term" value="C:transcription repressor complex"/>
    <property type="evidence" value="ECO:0007669"/>
    <property type="project" value="TreeGrafter"/>
</dbReference>
<evidence type="ECO:0000256" key="2">
    <source>
        <dbReference type="ARBA" id="ARBA00022723"/>
    </source>
</evidence>
<dbReference type="GO" id="GO:0030182">
    <property type="term" value="P:neuron differentiation"/>
    <property type="evidence" value="ECO:0007669"/>
    <property type="project" value="TreeGrafter"/>
</dbReference>
<feature type="domain" description="C2H2-type" evidence="10">
    <location>
        <begin position="91"/>
        <end position="118"/>
    </location>
</feature>
<dbReference type="InterPro" id="IPR036236">
    <property type="entry name" value="Znf_C2H2_sf"/>
</dbReference>
<evidence type="ECO:0000256" key="3">
    <source>
        <dbReference type="ARBA" id="ARBA00022737"/>
    </source>
</evidence>
<dbReference type="PANTHER" id="PTHR15065:SF4">
    <property type="entry name" value="LD18634P"/>
    <property type="match status" value="1"/>
</dbReference>